<evidence type="ECO:0000313" key="4">
    <source>
        <dbReference type="Proteomes" id="UP000019116"/>
    </source>
</evidence>
<dbReference type="STRING" id="4565.A0A3B6C0J4"/>
<feature type="region of interest" description="Disordered" evidence="2">
    <location>
        <begin position="70"/>
        <end position="89"/>
    </location>
</feature>
<keyword evidence="1" id="KW-0808">Transferase</keyword>
<dbReference type="Gramene" id="TraesCS2B03G0309900.1">
    <property type="protein sequence ID" value="TraesCS2B03G0309900.1.CDS"/>
    <property type="gene ID" value="TraesCS2B03G0309900"/>
</dbReference>
<dbReference type="GO" id="GO:0004659">
    <property type="term" value="F:prenyltransferase activity"/>
    <property type="evidence" value="ECO:0007669"/>
    <property type="project" value="InterPro"/>
</dbReference>
<dbReference type="GeneID" id="123043710"/>
<accession>A0A3B6C0J4</accession>
<keyword evidence="4" id="KW-1185">Reference proteome</keyword>
<evidence type="ECO:0000256" key="1">
    <source>
        <dbReference type="ARBA" id="ARBA00022679"/>
    </source>
</evidence>
<evidence type="ECO:0000256" key="2">
    <source>
        <dbReference type="SAM" id="MobiDB-lite"/>
    </source>
</evidence>
<evidence type="ECO:0000313" key="3">
    <source>
        <dbReference type="EnsemblPlants" id="TraesCS2B02G126600.1"/>
    </source>
</evidence>
<dbReference type="Proteomes" id="UP000019116">
    <property type="component" value="Chromosome 2B"/>
</dbReference>
<organism evidence="3">
    <name type="scientific">Triticum aestivum</name>
    <name type="common">Wheat</name>
    <dbReference type="NCBI Taxonomy" id="4565"/>
    <lineage>
        <taxon>Eukaryota</taxon>
        <taxon>Viridiplantae</taxon>
        <taxon>Streptophyta</taxon>
        <taxon>Embryophyta</taxon>
        <taxon>Tracheophyta</taxon>
        <taxon>Spermatophyta</taxon>
        <taxon>Magnoliopsida</taxon>
        <taxon>Liliopsida</taxon>
        <taxon>Poales</taxon>
        <taxon>Poaceae</taxon>
        <taxon>BOP clade</taxon>
        <taxon>Pooideae</taxon>
        <taxon>Triticodae</taxon>
        <taxon>Triticeae</taxon>
        <taxon>Triticinae</taxon>
        <taxon>Triticum</taxon>
    </lineage>
</organism>
<reference evidence="3" key="2">
    <citation type="submission" date="2018-10" db="UniProtKB">
        <authorList>
            <consortium name="EnsemblPlants"/>
        </authorList>
    </citation>
    <scope>IDENTIFICATION</scope>
</reference>
<dbReference type="PANTHER" id="PTHR13929:SF0">
    <property type="entry name" value="UBIA PRENYLTRANSFERASE DOMAIN-CONTAINING PROTEIN 1"/>
    <property type="match status" value="1"/>
</dbReference>
<name>A0A3B6C0J4_WHEAT</name>
<protein>
    <submittedName>
        <fullName evidence="3">Uncharacterized protein</fullName>
    </submittedName>
</protein>
<gene>
    <name evidence="3" type="primary">LOC123043710</name>
</gene>
<dbReference type="OrthoDB" id="5263at2759"/>
<dbReference type="AlphaFoldDB" id="A0A3B6C0J4"/>
<sequence>MRFPPSGTLICSGAASAGRLHGAAAAGHHVRSTSPVAAATWPHSSGDRMVAAKGRRALAPALGLHTAKVASSSVRSRTPPPRGHALASGRCSSLSKCPPFRLSYRGLGEPLCFAAFGPLATSAFHFSNSCRSISSGTALLPITKTVIASSILVGLTTTLILFCNHFHQDYLPSSSSRGCASSFGRVRNTSCRWSMQQQQ</sequence>
<dbReference type="EnsemblPlants" id="TraesCS2B02G126600.1">
    <property type="protein sequence ID" value="TraesCS2B02G126600.1"/>
    <property type="gene ID" value="TraesCS2B02G126600"/>
</dbReference>
<dbReference type="Gramene" id="TraesWEE_scaffold_047974_01G000300.1">
    <property type="protein sequence ID" value="TraesWEE_scaffold_047974_01G000300.1"/>
    <property type="gene ID" value="TraesWEE_scaffold_047974_01G000300"/>
</dbReference>
<proteinExistence type="predicted"/>
<dbReference type="Gramene" id="TraesCS2B02G126600.1">
    <property type="protein sequence ID" value="TraesCS2B02G126600.1"/>
    <property type="gene ID" value="TraesCS2B02G126600"/>
</dbReference>
<dbReference type="RefSeq" id="XP_044322180.1">
    <property type="nucleotide sequence ID" value="XM_044466245.1"/>
</dbReference>
<reference evidence="3" key="1">
    <citation type="submission" date="2018-08" db="EMBL/GenBank/DDBJ databases">
        <authorList>
            <person name="Rossello M."/>
        </authorList>
    </citation>
    <scope>NUCLEOTIDE SEQUENCE [LARGE SCALE GENOMIC DNA]</scope>
    <source>
        <strain evidence="3">cv. Chinese Spring</strain>
    </source>
</reference>
<dbReference type="PANTHER" id="PTHR13929">
    <property type="entry name" value="1,4-DIHYDROXY-2-NAPHTHOATE OCTAPRENYLTRANSFERASE"/>
    <property type="match status" value="1"/>
</dbReference>
<dbReference type="InterPro" id="IPR026046">
    <property type="entry name" value="UBIAD1"/>
</dbReference>